<evidence type="ECO:0000313" key="2">
    <source>
        <dbReference type="EMBL" id="KAA8539650.1"/>
    </source>
</evidence>
<gene>
    <name evidence="2" type="ORF">F0562_026342</name>
</gene>
<protein>
    <recommendedName>
        <fullName evidence="4">SHSP domain-containing protein</fullName>
    </recommendedName>
</protein>
<organism evidence="2 3">
    <name type="scientific">Nyssa sinensis</name>
    <dbReference type="NCBI Taxonomy" id="561372"/>
    <lineage>
        <taxon>Eukaryota</taxon>
        <taxon>Viridiplantae</taxon>
        <taxon>Streptophyta</taxon>
        <taxon>Embryophyta</taxon>
        <taxon>Tracheophyta</taxon>
        <taxon>Spermatophyta</taxon>
        <taxon>Magnoliopsida</taxon>
        <taxon>eudicotyledons</taxon>
        <taxon>Gunneridae</taxon>
        <taxon>Pentapetalae</taxon>
        <taxon>asterids</taxon>
        <taxon>Cornales</taxon>
        <taxon>Nyssaceae</taxon>
        <taxon>Nyssa</taxon>
    </lineage>
</organism>
<evidence type="ECO:0000256" key="1">
    <source>
        <dbReference type="SAM" id="MobiDB-lite"/>
    </source>
</evidence>
<dbReference type="AlphaFoldDB" id="A0A5J5BAZ8"/>
<dbReference type="OrthoDB" id="1245404at2759"/>
<evidence type="ECO:0000313" key="3">
    <source>
        <dbReference type="Proteomes" id="UP000325577"/>
    </source>
</evidence>
<dbReference type="Gene3D" id="2.60.40.790">
    <property type="match status" value="1"/>
</dbReference>
<feature type="region of interest" description="Disordered" evidence="1">
    <location>
        <begin position="89"/>
        <end position="123"/>
    </location>
</feature>
<proteinExistence type="predicted"/>
<keyword evidence="3" id="KW-1185">Reference proteome</keyword>
<name>A0A5J5BAZ8_9ASTE</name>
<reference evidence="2 3" key="1">
    <citation type="submission" date="2019-09" db="EMBL/GenBank/DDBJ databases">
        <title>A chromosome-level genome assembly of the Chinese tupelo Nyssa sinensis.</title>
        <authorList>
            <person name="Yang X."/>
            <person name="Kang M."/>
            <person name="Yang Y."/>
            <person name="Xiong H."/>
            <person name="Wang M."/>
            <person name="Zhang Z."/>
            <person name="Wang Z."/>
            <person name="Wu H."/>
            <person name="Ma T."/>
            <person name="Liu J."/>
            <person name="Xi Z."/>
        </authorList>
    </citation>
    <scope>NUCLEOTIDE SEQUENCE [LARGE SCALE GENOMIC DNA]</scope>
    <source>
        <strain evidence="2">J267</strain>
        <tissue evidence="2">Leaf</tissue>
    </source>
</reference>
<dbReference type="Proteomes" id="UP000325577">
    <property type="component" value="Linkage Group LG14"/>
</dbReference>
<dbReference type="InterPro" id="IPR008978">
    <property type="entry name" value="HSP20-like_chaperone"/>
</dbReference>
<feature type="compositionally biased region" description="Basic and acidic residues" evidence="1">
    <location>
        <begin position="114"/>
        <end position="123"/>
    </location>
</feature>
<dbReference type="EMBL" id="CM018037">
    <property type="protein sequence ID" value="KAA8539650.1"/>
    <property type="molecule type" value="Genomic_DNA"/>
</dbReference>
<evidence type="ECO:0008006" key="4">
    <source>
        <dbReference type="Google" id="ProtNLM"/>
    </source>
</evidence>
<dbReference type="SUPFAM" id="SSF49764">
    <property type="entry name" value="HSP20-like chaperones"/>
    <property type="match status" value="1"/>
</dbReference>
<sequence>MVITNYWRQKPNELSFRLGPVAGEPKSSILQFVSRPLDPFESFSFHGTLANVPSWASETSGLANTRIDWAENSEAHIFKADLPGLKKDEMKVRGGRGWSPPNQRRKEQRKRGKERQVAPRGAE</sequence>
<accession>A0A5J5BAZ8</accession>